<dbReference type="AlphaFoldDB" id="A0A089ZGC7"/>
<reference evidence="4" key="1">
    <citation type="submission" date="2013-12" db="EMBL/GenBank/DDBJ databases">
        <title>The complete genome sequence of Methanobacterium sp. BRM9.</title>
        <authorList>
            <consortium name="Pastoral Greenhouse Gas Research Consortium"/>
            <person name="Kelly W.J."/>
            <person name="Leahy S.C."/>
            <person name="Perry R."/>
            <person name="Li D."/>
            <person name="Altermann E."/>
            <person name="Lambie S.C."/>
            <person name="Attwood G.T."/>
        </authorList>
    </citation>
    <scope>NUCLEOTIDE SEQUENCE [LARGE SCALE GENOMIC DNA]</scope>
    <source>
        <strain evidence="4">BRM9</strain>
    </source>
</reference>
<proteinExistence type="predicted"/>
<evidence type="ECO:0000256" key="1">
    <source>
        <dbReference type="ARBA" id="ARBA00022741"/>
    </source>
</evidence>
<dbReference type="SUPFAM" id="SSF52540">
    <property type="entry name" value="P-loop containing nucleoside triphosphate hydrolases"/>
    <property type="match status" value="1"/>
</dbReference>
<evidence type="ECO:0000313" key="6">
    <source>
        <dbReference type="EMBL" id="MBF4474593.1"/>
    </source>
</evidence>
<dbReference type="InterPro" id="IPR014774">
    <property type="entry name" value="KaiC-like_dom"/>
</dbReference>
<dbReference type="Proteomes" id="UP000029661">
    <property type="component" value="Chromosome"/>
</dbReference>
<reference evidence="5" key="2">
    <citation type="submission" date="2014-09" db="EMBL/GenBank/DDBJ databases">
        <authorList>
            <person name="Bishop-Lilly K.A."/>
            <person name="Broomall S.M."/>
            <person name="Chain P.S."/>
            <person name="Chertkov O."/>
            <person name="Coyne S.R."/>
            <person name="Daligault H.E."/>
            <person name="Davenport K.W."/>
            <person name="Erkkila T."/>
            <person name="Frey K.G."/>
            <person name="Gibbons H.S."/>
            <person name="Gu W."/>
            <person name="Jaissle J."/>
            <person name="Johnson S.L."/>
            <person name="Koroleva G.I."/>
            <person name="Ladner J.T."/>
            <person name="Lo C.-C."/>
            <person name="Minogue T.D."/>
            <person name="Munk C."/>
            <person name="Palacios G.F."/>
            <person name="Redden C.L."/>
            <person name="Rosenzweig C.N."/>
            <person name="Scholz M.B."/>
            <person name="Teshima H."/>
            <person name="Xu Y."/>
        </authorList>
    </citation>
    <scope>NUCLEOTIDE SEQUENCE</scope>
    <source>
        <strain evidence="5">Mb9</strain>
    </source>
</reference>
<dbReference type="KEGG" id="mfc:BRM9_1285"/>
<dbReference type="RefSeq" id="WP_048085187.1">
    <property type="nucleotide sequence ID" value="NZ_CP006933.1"/>
</dbReference>
<keyword evidence="8" id="KW-1185">Reference proteome</keyword>
<dbReference type="EMBL" id="JADIIL010000014">
    <property type="protein sequence ID" value="MBF4474593.1"/>
    <property type="molecule type" value="Genomic_DNA"/>
</dbReference>
<name>A0A089ZGC7_METFO</name>
<dbReference type="InterPro" id="IPR010624">
    <property type="entry name" value="KaiC_dom"/>
</dbReference>
<sequence length="236" mass="26238">MSMVETGIPGLDELLSLNDGEGFPQNTTTLVYGPPKVGKSIFSYQFAYHGLDLKEPCLYITTDDGIKQLTQNMMDFGWFLQGFIDEELLYVIDSISSLSGVRVENTATYASSKINDPTDLMVKVGLGTRFVFKKSNEFRSVFDSLTTPFVFNPEPMVVRFLKTYLRRLKEAGATVLVNYTEGVASPGTERILKSIVDNVIMLDGSYMTFKSSYDLMGTAKYDITDQGIVLGEGEIL</sequence>
<organism evidence="4 7">
    <name type="scientific">Methanobacterium formicicum</name>
    <dbReference type="NCBI Taxonomy" id="2162"/>
    <lineage>
        <taxon>Archaea</taxon>
        <taxon>Methanobacteriati</taxon>
        <taxon>Methanobacteriota</taxon>
        <taxon>Methanomada group</taxon>
        <taxon>Methanobacteria</taxon>
        <taxon>Methanobacteriales</taxon>
        <taxon>Methanobacteriaceae</taxon>
        <taxon>Methanobacterium</taxon>
    </lineage>
</organism>
<evidence type="ECO:0000313" key="7">
    <source>
        <dbReference type="Proteomes" id="UP000029661"/>
    </source>
</evidence>
<dbReference type="EMBL" id="CP006933">
    <property type="protein sequence ID" value="AIS32100.1"/>
    <property type="molecule type" value="Genomic_DNA"/>
</dbReference>
<dbReference type="PANTHER" id="PTHR43637">
    <property type="entry name" value="UPF0273 PROTEIN TM_0370"/>
    <property type="match status" value="1"/>
</dbReference>
<dbReference type="GO" id="GO:0005524">
    <property type="term" value="F:ATP binding"/>
    <property type="evidence" value="ECO:0007669"/>
    <property type="project" value="UniProtKB-KW"/>
</dbReference>
<keyword evidence="2" id="KW-0067">ATP-binding</keyword>
<evidence type="ECO:0000313" key="8">
    <source>
        <dbReference type="Proteomes" id="UP000062768"/>
    </source>
</evidence>
<dbReference type="Gene3D" id="3.40.50.300">
    <property type="entry name" value="P-loop containing nucleotide triphosphate hydrolases"/>
    <property type="match status" value="1"/>
</dbReference>
<keyword evidence="1" id="KW-0547">Nucleotide-binding</keyword>
<dbReference type="GeneID" id="26739278"/>
<dbReference type="InterPro" id="IPR027417">
    <property type="entry name" value="P-loop_NTPase"/>
</dbReference>
<dbReference type="Proteomes" id="UP000606900">
    <property type="component" value="Unassembled WGS sequence"/>
</dbReference>
<dbReference type="STRING" id="2162.BRM9_1285"/>
<dbReference type="Pfam" id="PF06745">
    <property type="entry name" value="ATPase"/>
    <property type="match status" value="1"/>
</dbReference>
<gene>
    <name evidence="4" type="ORF">BRM9_1285</name>
    <name evidence="6" type="ORF">ISP06_03850</name>
    <name evidence="5" type="ORF">MB9_1028</name>
</gene>
<protein>
    <submittedName>
        <fullName evidence="4">KaiC domain-containing protein</fullName>
    </submittedName>
    <submittedName>
        <fullName evidence="6">Recombinase RecA</fullName>
    </submittedName>
</protein>
<dbReference type="EMBL" id="LN734822">
    <property type="protein sequence ID" value="CEL24667.1"/>
    <property type="molecule type" value="Genomic_DNA"/>
</dbReference>
<dbReference type="OrthoDB" id="27015at2157"/>
<accession>A0A089ZGC7</accession>
<evidence type="ECO:0000313" key="4">
    <source>
        <dbReference type="EMBL" id="AIS32100.1"/>
    </source>
</evidence>
<evidence type="ECO:0000259" key="3">
    <source>
        <dbReference type="PROSITE" id="PS51146"/>
    </source>
</evidence>
<feature type="domain" description="KaiC" evidence="3">
    <location>
        <begin position="2"/>
        <end position="236"/>
    </location>
</feature>
<dbReference type="PATRIC" id="fig|2162.10.peg.1073"/>
<evidence type="ECO:0000313" key="5">
    <source>
        <dbReference type="EMBL" id="CEL24667.1"/>
    </source>
</evidence>
<reference evidence="6" key="3">
    <citation type="submission" date="2020-10" db="EMBL/GenBank/DDBJ databases">
        <title>Dehalococcoides mccartyi of a TCE/Cr reducing biochatode.</title>
        <authorList>
            <person name="Matturro B."/>
        </authorList>
    </citation>
    <scope>NUCLEOTIDE SEQUENCE</scope>
    <source>
        <strain evidence="6">Bin2</strain>
    </source>
</reference>
<evidence type="ECO:0000256" key="2">
    <source>
        <dbReference type="ARBA" id="ARBA00022840"/>
    </source>
</evidence>
<dbReference type="PROSITE" id="PS51146">
    <property type="entry name" value="KAIC"/>
    <property type="match status" value="1"/>
</dbReference>
<dbReference type="Proteomes" id="UP000062768">
    <property type="component" value="Chromosome I"/>
</dbReference>